<dbReference type="KEGG" id="mpar:F7D14_03595"/>
<accession>A0A6B8M2S0</accession>
<dbReference type="RefSeq" id="WP_016920448.1">
    <property type="nucleotide sequence ID" value="NZ_CP044331.1"/>
</dbReference>
<organism evidence="2 3">
    <name type="scientific">Methylocystis parvus</name>
    <dbReference type="NCBI Taxonomy" id="134"/>
    <lineage>
        <taxon>Bacteria</taxon>
        <taxon>Pseudomonadati</taxon>
        <taxon>Pseudomonadota</taxon>
        <taxon>Alphaproteobacteria</taxon>
        <taxon>Hyphomicrobiales</taxon>
        <taxon>Methylocystaceae</taxon>
        <taxon>Methylocystis</taxon>
    </lineage>
</organism>
<proteinExistence type="predicted"/>
<feature type="chain" id="PRO_5025646029" evidence="1">
    <location>
        <begin position="19"/>
        <end position="141"/>
    </location>
</feature>
<keyword evidence="3" id="KW-1185">Reference proteome</keyword>
<feature type="signal peptide" evidence="1">
    <location>
        <begin position="1"/>
        <end position="18"/>
    </location>
</feature>
<protein>
    <submittedName>
        <fullName evidence="2">Uncharacterized protein</fullName>
    </submittedName>
</protein>
<keyword evidence="1" id="KW-0732">Signal</keyword>
<evidence type="ECO:0000256" key="1">
    <source>
        <dbReference type="SAM" id="SignalP"/>
    </source>
</evidence>
<dbReference type="Proteomes" id="UP000422569">
    <property type="component" value="Chromosome"/>
</dbReference>
<reference evidence="2 3" key="1">
    <citation type="submission" date="2019-09" db="EMBL/GenBank/DDBJ databases">
        <title>Isolation and complete genome sequencing of Methylocystis species.</title>
        <authorList>
            <person name="Rumah B.L."/>
            <person name="Stead C.E."/>
            <person name="Stevens B.C."/>
            <person name="Minton N.P."/>
            <person name="Grosse-Honebrink A."/>
            <person name="Zhang Y."/>
        </authorList>
    </citation>
    <scope>NUCLEOTIDE SEQUENCE [LARGE SCALE GENOMIC DNA]</scope>
    <source>
        <strain evidence="2 3">BRCS2</strain>
    </source>
</reference>
<evidence type="ECO:0000313" key="2">
    <source>
        <dbReference type="EMBL" id="QGM96658.1"/>
    </source>
</evidence>
<gene>
    <name evidence="2" type="ORF">F7D14_03595</name>
</gene>
<name>A0A6B8M2S0_9HYPH</name>
<sequence length="141" mass="15328">MRYAVAFRFALAAFSVVASPWTSCAQESGFAISYGIANERVDPAGRTWTARVARARMGYEAFAARAIQKFLLRANLPRERTGLDAVAIMDDPTLRVGDIYAGANGFMIFRGRLGLTHKTSDFAPMPAARARKLSLAIAPAQ</sequence>
<dbReference type="AlphaFoldDB" id="A0A6B8M2S0"/>
<dbReference type="EMBL" id="CP044331">
    <property type="protein sequence ID" value="QGM96658.1"/>
    <property type="molecule type" value="Genomic_DNA"/>
</dbReference>
<evidence type="ECO:0000313" key="3">
    <source>
        <dbReference type="Proteomes" id="UP000422569"/>
    </source>
</evidence>